<protein>
    <recommendedName>
        <fullName evidence="2">histidine kinase</fullName>
        <ecNumber evidence="2">2.7.13.3</ecNumber>
    </recommendedName>
</protein>
<evidence type="ECO:0000259" key="8">
    <source>
        <dbReference type="PROSITE" id="PS50113"/>
    </source>
</evidence>
<comment type="caution">
    <text evidence="9">The sequence shown here is derived from an EMBL/GenBank/DDBJ whole genome shotgun (WGS) entry which is preliminary data.</text>
</comment>
<name>A0A4Z0MPI9_9BACT</name>
<dbReference type="CDD" id="cd00082">
    <property type="entry name" value="HisKA"/>
    <property type="match status" value="1"/>
</dbReference>
<dbReference type="Pfam" id="PF08448">
    <property type="entry name" value="PAS_4"/>
    <property type="match status" value="2"/>
</dbReference>
<evidence type="ECO:0000313" key="9">
    <source>
        <dbReference type="EMBL" id="TGD81561.1"/>
    </source>
</evidence>
<dbReference type="PROSITE" id="PS50113">
    <property type="entry name" value="PAC"/>
    <property type="match status" value="4"/>
</dbReference>
<dbReference type="SUPFAM" id="SSF55785">
    <property type="entry name" value="PYP-like sensor domain (PAS domain)"/>
    <property type="match status" value="6"/>
</dbReference>
<dbReference type="AlphaFoldDB" id="A0A4Z0MPI9"/>
<dbReference type="InterPro" id="IPR001610">
    <property type="entry name" value="PAC"/>
</dbReference>
<dbReference type="OrthoDB" id="9766459at2"/>
<dbReference type="PANTHER" id="PTHR43304">
    <property type="entry name" value="PHYTOCHROME-LIKE PROTEIN CPH1"/>
    <property type="match status" value="1"/>
</dbReference>
<evidence type="ECO:0000259" key="6">
    <source>
        <dbReference type="PROSITE" id="PS50109"/>
    </source>
</evidence>
<feature type="domain" description="PAC" evidence="8">
    <location>
        <begin position="767"/>
        <end position="820"/>
    </location>
</feature>
<organism evidence="9 10">
    <name type="scientific">Hymenobacter wooponensis</name>
    <dbReference type="NCBI Taxonomy" id="1525360"/>
    <lineage>
        <taxon>Bacteria</taxon>
        <taxon>Pseudomonadati</taxon>
        <taxon>Bacteroidota</taxon>
        <taxon>Cytophagia</taxon>
        <taxon>Cytophagales</taxon>
        <taxon>Hymenobacteraceae</taxon>
        <taxon>Hymenobacter</taxon>
    </lineage>
</organism>
<dbReference type="Gene3D" id="3.30.565.10">
    <property type="entry name" value="Histidine kinase-like ATPase, C-terminal domain"/>
    <property type="match status" value="1"/>
</dbReference>
<dbReference type="InterPro" id="IPR036890">
    <property type="entry name" value="HATPase_C_sf"/>
</dbReference>
<dbReference type="SMART" id="SM00091">
    <property type="entry name" value="PAS"/>
    <property type="match status" value="5"/>
</dbReference>
<dbReference type="PROSITE" id="PS50112">
    <property type="entry name" value="PAS"/>
    <property type="match status" value="3"/>
</dbReference>
<dbReference type="InterPro" id="IPR003594">
    <property type="entry name" value="HATPase_dom"/>
</dbReference>
<dbReference type="SUPFAM" id="SSF47384">
    <property type="entry name" value="Homodimeric domain of signal transducing histidine kinase"/>
    <property type="match status" value="1"/>
</dbReference>
<feature type="domain" description="Histidine kinase" evidence="6">
    <location>
        <begin position="838"/>
        <end position="1054"/>
    </location>
</feature>
<feature type="domain" description="PAS" evidence="7">
    <location>
        <begin position="569"/>
        <end position="641"/>
    </location>
</feature>
<feature type="domain" description="PAS" evidence="7">
    <location>
        <begin position="694"/>
        <end position="764"/>
    </location>
</feature>
<evidence type="ECO:0000256" key="3">
    <source>
        <dbReference type="ARBA" id="ARBA00022553"/>
    </source>
</evidence>
<dbReference type="InterPro" id="IPR003661">
    <property type="entry name" value="HisK_dim/P_dom"/>
</dbReference>
<dbReference type="SMART" id="SM00086">
    <property type="entry name" value="PAC"/>
    <property type="match status" value="5"/>
</dbReference>
<feature type="domain" description="PAC" evidence="8">
    <location>
        <begin position="251"/>
        <end position="303"/>
    </location>
</feature>
<dbReference type="FunFam" id="3.30.450.20:FF:000099">
    <property type="entry name" value="Sensory box sensor histidine kinase"/>
    <property type="match status" value="3"/>
</dbReference>
<dbReference type="PRINTS" id="PR00344">
    <property type="entry name" value="BCTRLSENSOR"/>
</dbReference>
<dbReference type="SMART" id="SM00387">
    <property type="entry name" value="HATPase_c"/>
    <property type="match status" value="1"/>
</dbReference>
<evidence type="ECO:0000256" key="4">
    <source>
        <dbReference type="ARBA" id="ARBA00022679"/>
    </source>
</evidence>
<evidence type="ECO:0000313" key="10">
    <source>
        <dbReference type="Proteomes" id="UP000298284"/>
    </source>
</evidence>
<sequence>MKLNNDGKPSLTRIFENLRRPTASPGSSVFQFPFMVAELVDFELLFDVLPSPHLVLRPDLTLLALNDAMCRLLCCERAAVAGRSIIEVLATGPVVGPTQHQEWHEALQKAQQQRAPQVLEAQQFTHTAPDGTVFPRYWQMTLQPVFTEAGGLRYLLCRCLDVTDQVRLQQQGKFNYESFTLLARATHDIIWDHDLRTGHLWRNEMFNVLFGYPVSSETSTYAFWQSCVHPDDLPALHVYMSGLVAGAATSGNAEYRLRRANGSWAEVVDRFYIVRDDKGQALRILGAMQDVTQARNTERALHQSLEQFQLLADFVPQLVWTTDAEGRVTYFNQRWQEYMDEDGKFLSSDGLWLHQLHPDDQQRTHLRWQASLQSGEAYECEYRLRSRSGQFRWFLAQALPVRNAAGEVEQWFGSCTNIDEQKRTQLVLAEKDQQLQYIVGEVPAFLATLLGPSHVVSFINSHFNRFLGNHVRPGQTARTAAPWLEQQGLLDILDQVYTTGEPASGHEQLVEVPAQPDTPAQEHYFDFVCRPLRNDQQNMQGILVFAVDVTDRVLARRRMEDLGAELHRQDELLRQMLESLPQMTSIIRPDGLMEYASPQWFDYTGQTLDDLAHAWQSALHPADQASSQELFAQAQSTLRGYSQEIRLRNQHGQYRWHLNRMVPALNNAGKLHRWYGTSTDIHEQRLLAEELRRSEEQFRFLAETIPAIVWTAQPDGKIDYLNSRWSEHTGVPTAQTLQKGWGGLIHPDEVEEAFTQYKHSMQTGQNLSMESRLLDVRTGRYRWYLHRAYALRSADDSIVRWFGTTTDIDDYKRVQERLEERNAELTRTNQDLDYFVYTASHDLKQPINNMAGIFQELVRTATFHDPDAVQLVSMFEKALHQIYGTIHDLSELVQVQKLRHEVPLELVELAPLTQEVLISIAEPLELLKAQVTMDFSAVPALPFVRPNLQSVLYNLLSNALKYASPDRQPQVHISTILENDQPVLLVQDNGVGIDLARYGSEMFQMFRRFHDHVPGSGMGLYLVNRIVQSHGGRISVESRVGEGTTFRLYLRPLEEVATSATVS</sequence>
<keyword evidence="3" id="KW-0597">Phosphoprotein</keyword>
<dbReference type="NCBIfam" id="TIGR00229">
    <property type="entry name" value="sensory_box"/>
    <property type="match status" value="4"/>
</dbReference>
<evidence type="ECO:0000256" key="1">
    <source>
        <dbReference type="ARBA" id="ARBA00000085"/>
    </source>
</evidence>
<accession>A0A4Z0MPI9</accession>
<feature type="domain" description="PAS" evidence="7">
    <location>
        <begin position="304"/>
        <end position="375"/>
    </location>
</feature>
<feature type="domain" description="PAC" evidence="8">
    <location>
        <begin position="641"/>
        <end position="693"/>
    </location>
</feature>
<keyword evidence="4" id="KW-0808">Transferase</keyword>
<dbReference type="Pfam" id="PF08447">
    <property type="entry name" value="PAS_3"/>
    <property type="match status" value="4"/>
</dbReference>
<evidence type="ECO:0000259" key="7">
    <source>
        <dbReference type="PROSITE" id="PS50112"/>
    </source>
</evidence>
<dbReference type="InterPro" id="IPR000700">
    <property type="entry name" value="PAS-assoc_C"/>
</dbReference>
<dbReference type="InterPro" id="IPR036097">
    <property type="entry name" value="HisK_dim/P_sf"/>
</dbReference>
<keyword evidence="5" id="KW-0418">Kinase</keyword>
<comment type="catalytic activity">
    <reaction evidence="1">
        <text>ATP + protein L-histidine = ADP + protein N-phospho-L-histidine.</text>
        <dbReference type="EC" id="2.7.13.3"/>
    </reaction>
</comment>
<dbReference type="EMBL" id="SRKZ01000002">
    <property type="protein sequence ID" value="TGD81561.1"/>
    <property type="molecule type" value="Genomic_DNA"/>
</dbReference>
<dbReference type="EC" id="2.7.13.3" evidence="2"/>
<dbReference type="InterPro" id="IPR035965">
    <property type="entry name" value="PAS-like_dom_sf"/>
</dbReference>
<evidence type="ECO:0000256" key="5">
    <source>
        <dbReference type="ARBA" id="ARBA00022777"/>
    </source>
</evidence>
<dbReference type="SUPFAM" id="SSF55874">
    <property type="entry name" value="ATPase domain of HSP90 chaperone/DNA topoisomerase II/histidine kinase"/>
    <property type="match status" value="1"/>
</dbReference>
<keyword evidence="10" id="KW-1185">Reference proteome</keyword>
<dbReference type="InterPro" id="IPR004358">
    <property type="entry name" value="Sig_transdc_His_kin-like_C"/>
</dbReference>
<dbReference type="InterPro" id="IPR013656">
    <property type="entry name" value="PAS_4"/>
</dbReference>
<dbReference type="Pfam" id="PF02518">
    <property type="entry name" value="HATPase_c"/>
    <property type="match status" value="1"/>
</dbReference>
<dbReference type="Proteomes" id="UP000298284">
    <property type="component" value="Unassembled WGS sequence"/>
</dbReference>
<dbReference type="InterPro" id="IPR005467">
    <property type="entry name" value="His_kinase_dom"/>
</dbReference>
<dbReference type="InterPro" id="IPR000014">
    <property type="entry name" value="PAS"/>
</dbReference>
<dbReference type="PANTHER" id="PTHR43304:SF1">
    <property type="entry name" value="PAC DOMAIN-CONTAINING PROTEIN"/>
    <property type="match status" value="1"/>
</dbReference>
<dbReference type="PROSITE" id="PS50109">
    <property type="entry name" value="HIS_KIN"/>
    <property type="match status" value="1"/>
</dbReference>
<dbReference type="InterPro" id="IPR052162">
    <property type="entry name" value="Sensor_kinase/Photoreceptor"/>
</dbReference>
<dbReference type="Gene3D" id="3.30.450.20">
    <property type="entry name" value="PAS domain"/>
    <property type="match status" value="6"/>
</dbReference>
<dbReference type="Gene3D" id="1.10.287.130">
    <property type="match status" value="1"/>
</dbReference>
<evidence type="ECO:0000256" key="2">
    <source>
        <dbReference type="ARBA" id="ARBA00012438"/>
    </source>
</evidence>
<reference evidence="9 10" key="1">
    <citation type="submission" date="2019-04" db="EMBL/GenBank/DDBJ databases">
        <authorList>
            <person name="Feng G."/>
            <person name="Zhang J."/>
            <person name="Zhu H."/>
        </authorList>
    </citation>
    <scope>NUCLEOTIDE SEQUENCE [LARGE SCALE GENOMIC DNA]</scope>
    <source>
        <strain evidence="9 10">JCM 19491</strain>
    </source>
</reference>
<gene>
    <name evidence="9" type="ORF">EU557_08405</name>
</gene>
<dbReference type="InterPro" id="IPR013655">
    <property type="entry name" value="PAS_fold_3"/>
</dbReference>
<dbReference type="GO" id="GO:0000155">
    <property type="term" value="F:phosphorelay sensor kinase activity"/>
    <property type="evidence" value="ECO:0007669"/>
    <property type="project" value="InterPro"/>
</dbReference>
<dbReference type="CDD" id="cd00130">
    <property type="entry name" value="PAS"/>
    <property type="match status" value="5"/>
</dbReference>
<feature type="domain" description="PAC" evidence="8">
    <location>
        <begin position="378"/>
        <end position="430"/>
    </location>
</feature>
<proteinExistence type="predicted"/>